<dbReference type="Proteomes" id="UP000318571">
    <property type="component" value="Chromosome 1"/>
</dbReference>
<name>A0A553NV54_TIGCA</name>
<dbReference type="GO" id="GO:0016491">
    <property type="term" value="F:oxidoreductase activity"/>
    <property type="evidence" value="ECO:0007669"/>
    <property type="project" value="UniProtKB-KW"/>
</dbReference>
<evidence type="ECO:0000256" key="2">
    <source>
        <dbReference type="ARBA" id="ARBA00038157"/>
    </source>
</evidence>
<organism evidence="4 5">
    <name type="scientific">Tigriopus californicus</name>
    <name type="common">Marine copepod</name>
    <dbReference type="NCBI Taxonomy" id="6832"/>
    <lineage>
        <taxon>Eukaryota</taxon>
        <taxon>Metazoa</taxon>
        <taxon>Ecdysozoa</taxon>
        <taxon>Arthropoda</taxon>
        <taxon>Crustacea</taxon>
        <taxon>Multicrustacea</taxon>
        <taxon>Hexanauplia</taxon>
        <taxon>Copepoda</taxon>
        <taxon>Harpacticoida</taxon>
        <taxon>Harpacticidae</taxon>
        <taxon>Tigriopus</taxon>
    </lineage>
</organism>
<feature type="domain" description="NADP-dependent oxidoreductase" evidence="3">
    <location>
        <begin position="16"/>
        <end position="317"/>
    </location>
</feature>
<dbReference type="InterPro" id="IPR036812">
    <property type="entry name" value="NAD(P)_OxRdtase_dom_sf"/>
</dbReference>
<sequence>MEYRYLGNTGLKVSNLCLGTMTFGENPNRPGQADEKLSHEIMDAFVESGGNFIDTADCYQMGLTEKIVGKWLQKQPRRDKIIIATKLAQAMRDDDPNCAGLSRHHIITNVEESLERLQTSYIDLLYVHVWDHGTPIQETLSALSDLVRCGKILTASETSKSLGLEKFCCLQQQYNLIVREIEWEVTEACSMTGMGLIPWSPLKGGWLSGKIHRGSQGAPTGSRVAFAQETGKANQSGPDFDSLAAQPRVWNILDQLKKTAASHGKTVAQVAIRWLLQRPNVPSVVIGAKTLGQLQDNLGAVSFQLSLEEMKSLDEASALPAPYPYEMIQRLNTKRVR</sequence>
<comment type="caution">
    <text evidence="4">The sequence shown here is derived from an EMBL/GenBank/DDBJ whole genome shotgun (WGS) entry which is preliminary data.</text>
</comment>
<evidence type="ECO:0000313" key="4">
    <source>
        <dbReference type="EMBL" id="TRY69308.1"/>
    </source>
</evidence>
<dbReference type="OMA" id="PDHDWST"/>
<dbReference type="PANTHER" id="PTHR43364">
    <property type="entry name" value="NADH-SPECIFIC METHYLGLYOXAL REDUCTASE-RELATED"/>
    <property type="match status" value="1"/>
</dbReference>
<comment type="similarity">
    <text evidence="2">Belongs to the aldo/keto reductase family. Aldo/keto reductase 2 subfamily.</text>
</comment>
<dbReference type="FunFam" id="3.20.20.100:FF:000004">
    <property type="entry name" value="Oxidoreductase, aldo/keto reductase"/>
    <property type="match status" value="1"/>
</dbReference>
<reference evidence="4 5" key="1">
    <citation type="journal article" date="2018" name="Nat. Ecol. Evol.">
        <title>Genomic signatures of mitonuclear coevolution across populations of Tigriopus californicus.</title>
        <authorList>
            <person name="Barreto F.S."/>
            <person name="Watson E.T."/>
            <person name="Lima T.G."/>
            <person name="Willett C.S."/>
            <person name="Edmands S."/>
            <person name="Li W."/>
            <person name="Burton R.S."/>
        </authorList>
    </citation>
    <scope>NUCLEOTIDE SEQUENCE [LARGE SCALE GENOMIC DNA]</scope>
    <source>
        <strain evidence="4 5">San Diego</strain>
    </source>
</reference>
<accession>A0A553NV54</accession>
<dbReference type="SUPFAM" id="SSF51430">
    <property type="entry name" value="NAD(P)-linked oxidoreductase"/>
    <property type="match status" value="1"/>
</dbReference>
<dbReference type="PRINTS" id="PR00069">
    <property type="entry name" value="ALDKETRDTASE"/>
</dbReference>
<dbReference type="InterPro" id="IPR020471">
    <property type="entry name" value="AKR"/>
</dbReference>
<evidence type="ECO:0000259" key="3">
    <source>
        <dbReference type="Pfam" id="PF00248"/>
    </source>
</evidence>
<dbReference type="STRING" id="6832.A0A553NV54"/>
<dbReference type="InterPro" id="IPR023210">
    <property type="entry name" value="NADP_OxRdtase_dom"/>
</dbReference>
<keyword evidence="5" id="KW-1185">Reference proteome</keyword>
<dbReference type="Pfam" id="PF00248">
    <property type="entry name" value="Aldo_ket_red"/>
    <property type="match status" value="1"/>
</dbReference>
<evidence type="ECO:0000313" key="5">
    <source>
        <dbReference type="Proteomes" id="UP000318571"/>
    </source>
</evidence>
<dbReference type="Gene3D" id="3.20.20.100">
    <property type="entry name" value="NADP-dependent oxidoreductase domain"/>
    <property type="match status" value="1"/>
</dbReference>
<proteinExistence type="inferred from homology"/>
<dbReference type="GO" id="GO:0005829">
    <property type="term" value="C:cytosol"/>
    <property type="evidence" value="ECO:0007669"/>
    <property type="project" value="UniProtKB-ARBA"/>
</dbReference>
<dbReference type="InterPro" id="IPR050523">
    <property type="entry name" value="AKR_Detox_Biosynth"/>
</dbReference>
<gene>
    <name evidence="4" type="ORF">TCAL_14268</name>
</gene>
<dbReference type="PANTHER" id="PTHR43364:SF4">
    <property type="entry name" value="NAD(P)-LINKED OXIDOREDUCTASE SUPERFAMILY PROTEIN"/>
    <property type="match status" value="1"/>
</dbReference>
<dbReference type="AlphaFoldDB" id="A0A553NV54"/>
<evidence type="ECO:0000256" key="1">
    <source>
        <dbReference type="ARBA" id="ARBA00023002"/>
    </source>
</evidence>
<keyword evidence="1" id="KW-0560">Oxidoreductase</keyword>
<dbReference type="EMBL" id="VCGU01000010">
    <property type="protein sequence ID" value="TRY69308.1"/>
    <property type="molecule type" value="Genomic_DNA"/>
</dbReference>
<protein>
    <recommendedName>
        <fullName evidence="3">NADP-dependent oxidoreductase domain-containing protein</fullName>
    </recommendedName>
</protein>